<dbReference type="SUPFAM" id="SSF50630">
    <property type="entry name" value="Acid proteases"/>
    <property type="match status" value="1"/>
</dbReference>
<sequence length="131" mass="14545">MKFEYKRYGKIIRPVIPIRVKNGDHAVRYEVLVDSGADICIFDGGIGDILGIDVESGERQTVGGIAGQAAAYYLHDVEIEVGGWPYKIKAGFLRNVAGGFNYGVVGQTGFFEHFVVKFDMQKAEIDLKRKE</sequence>
<dbReference type="STRING" id="1798497.A3D71_01160"/>
<accession>A0A1F6DYF5</accession>
<dbReference type="Gene3D" id="2.40.70.10">
    <property type="entry name" value="Acid Proteases"/>
    <property type="match status" value="1"/>
</dbReference>
<evidence type="ECO:0008006" key="3">
    <source>
        <dbReference type="Google" id="ProtNLM"/>
    </source>
</evidence>
<dbReference type="Proteomes" id="UP000177652">
    <property type="component" value="Unassembled WGS sequence"/>
</dbReference>
<name>A0A1F6DYF5_9BACT</name>
<evidence type="ECO:0000313" key="1">
    <source>
        <dbReference type="EMBL" id="OGG66459.1"/>
    </source>
</evidence>
<proteinExistence type="predicted"/>
<evidence type="ECO:0000313" key="2">
    <source>
        <dbReference type="Proteomes" id="UP000177652"/>
    </source>
</evidence>
<dbReference type="AlphaFoldDB" id="A0A1F6DYF5"/>
<gene>
    <name evidence="1" type="ORF">A3D71_01160</name>
</gene>
<protein>
    <recommendedName>
        <fullName evidence="3">Peptidase A2 domain-containing protein</fullName>
    </recommendedName>
</protein>
<dbReference type="InterPro" id="IPR021109">
    <property type="entry name" value="Peptidase_aspartic_dom_sf"/>
</dbReference>
<organism evidence="1 2">
    <name type="scientific">Candidatus Kaiserbacteria bacterium RIFCSPHIGHO2_02_FULL_55_20</name>
    <dbReference type="NCBI Taxonomy" id="1798497"/>
    <lineage>
        <taxon>Bacteria</taxon>
        <taxon>Candidatus Kaiseribacteriota</taxon>
    </lineage>
</organism>
<reference evidence="1 2" key="1">
    <citation type="journal article" date="2016" name="Nat. Commun.">
        <title>Thousands of microbial genomes shed light on interconnected biogeochemical processes in an aquifer system.</title>
        <authorList>
            <person name="Anantharaman K."/>
            <person name="Brown C.T."/>
            <person name="Hug L.A."/>
            <person name="Sharon I."/>
            <person name="Castelle C.J."/>
            <person name="Probst A.J."/>
            <person name="Thomas B.C."/>
            <person name="Singh A."/>
            <person name="Wilkins M.J."/>
            <person name="Karaoz U."/>
            <person name="Brodie E.L."/>
            <person name="Williams K.H."/>
            <person name="Hubbard S.S."/>
            <person name="Banfield J.F."/>
        </authorList>
    </citation>
    <scope>NUCLEOTIDE SEQUENCE [LARGE SCALE GENOMIC DNA]</scope>
</reference>
<dbReference type="EMBL" id="MFLK01000006">
    <property type="protein sequence ID" value="OGG66459.1"/>
    <property type="molecule type" value="Genomic_DNA"/>
</dbReference>
<comment type="caution">
    <text evidence="1">The sequence shown here is derived from an EMBL/GenBank/DDBJ whole genome shotgun (WGS) entry which is preliminary data.</text>
</comment>